<reference evidence="2" key="1">
    <citation type="journal article" date="2022" name="Mol. Ecol. Resour.">
        <title>The genomes of chicory, endive, great burdock and yacon provide insights into Asteraceae palaeo-polyploidization history and plant inulin production.</title>
        <authorList>
            <person name="Fan W."/>
            <person name="Wang S."/>
            <person name="Wang H."/>
            <person name="Wang A."/>
            <person name="Jiang F."/>
            <person name="Liu H."/>
            <person name="Zhao H."/>
            <person name="Xu D."/>
            <person name="Zhang Y."/>
        </authorList>
    </citation>
    <scope>NUCLEOTIDE SEQUENCE [LARGE SCALE GENOMIC DNA]</scope>
    <source>
        <strain evidence="2">cv. Niubang</strain>
    </source>
</reference>
<accession>A0ACB9CJ21</accession>
<evidence type="ECO:0000313" key="2">
    <source>
        <dbReference type="Proteomes" id="UP001055879"/>
    </source>
</evidence>
<reference evidence="1 2" key="2">
    <citation type="journal article" date="2022" name="Mol. Ecol. Resour.">
        <title>The genomes of chicory, endive, great burdock and yacon provide insights into Asteraceae paleo-polyploidization history and plant inulin production.</title>
        <authorList>
            <person name="Fan W."/>
            <person name="Wang S."/>
            <person name="Wang H."/>
            <person name="Wang A."/>
            <person name="Jiang F."/>
            <person name="Liu H."/>
            <person name="Zhao H."/>
            <person name="Xu D."/>
            <person name="Zhang Y."/>
        </authorList>
    </citation>
    <scope>NUCLEOTIDE SEQUENCE [LARGE SCALE GENOMIC DNA]</scope>
    <source>
        <strain evidence="2">cv. Niubang</strain>
    </source>
</reference>
<sequence length="109" mass="12909">MLCERKSIDRSQPEESRHLIEVFEKCWEEEKLLDMIDRSCGDMLDNDTTVQSTVLEMMKLALWCLHWDLTKRPSIHDRDMLNFSYIKNNLSSSFPIEYVLSIPMVDPLI</sequence>
<evidence type="ECO:0000313" key="1">
    <source>
        <dbReference type="EMBL" id="KAI3734281.1"/>
    </source>
</evidence>
<proteinExistence type="predicted"/>
<organism evidence="1 2">
    <name type="scientific">Arctium lappa</name>
    <name type="common">Greater burdock</name>
    <name type="synonym">Lappa major</name>
    <dbReference type="NCBI Taxonomy" id="4217"/>
    <lineage>
        <taxon>Eukaryota</taxon>
        <taxon>Viridiplantae</taxon>
        <taxon>Streptophyta</taxon>
        <taxon>Embryophyta</taxon>
        <taxon>Tracheophyta</taxon>
        <taxon>Spermatophyta</taxon>
        <taxon>Magnoliopsida</taxon>
        <taxon>eudicotyledons</taxon>
        <taxon>Gunneridae</taxon>
        <taxon>Pentapetalae</taxon>
        <taxon>asterids</taxon>
        <taxon>campanulids</taxon>
        <taxon>Asterales</taxon>
        <taxon>Asteraceae</taxon>
        <taxon>Carduoideae</taxon>
        <taxon>Cardueae</taxon>
        <taxon>Arctiinae</taxon>
        <taxon>Arctium</taxon>
    </lineage>
</organism>
<comment type="caution">
    <text evidence="1">The sequence shown here is derived from an EMBL/GenBank/DDBJ whole genome shotgun (WGS) entry which is preliminary data.</text>
</comment>
<gene>
    <name evidence="1" type="ORF">L6452_13746</name>
</gene>
<name>A0ACB9CJ21_ARCLA</name>
<dbReference type="EMBL" id="CM042050">
    <property type="protein sequence ID" value="KAI3734281.1"/>
    <property type="molecule type" value="Genomic_DNA"/>
</dbReference>
<dbReference type="Proteomes" id="UP001055879">
    <property type="component" value="Linkage Group LG04"/>
</dbReference>
<keyword evidence="2" id="KW-1185">Reference proteome</keyword>
<protein>
    <submittedName>
        <fullName evidence="1">Uncharacterized protein</fullName>
    </submittedName>
</protein>